<feature type="transmembrane region" description="Helical" evidence="5">
    <location>
        <begin position="801"/>
        <end position="822"/>
    </location>
</feature>
<dbReference type="GO" id="GO:0005794">
    <property type="term" value="C:Golgi apparatus"/>
    <property type="evidence" value="ECO:0007669"/>
    <property type="project" value="TreeGrafter"/>
</dbReference>
<feature type="signal peptide" evidence="6">
    <location>
        <begin position="1"/>
        <end position="23"/>
    </location>
</feature>
<dbReference type="SUPFAM" id="SSF110296">
    <property type="entry name" value="Oligoxyloglucan reducing end-specific cellobiohydrolase"/>
    <property type="match status" value="1"/>
</dbReference>
<keyword evidence="3 5" id="KW-0472">Membrane</keyword>
<dbReference type="GO" id="GO:0016020">
    <property type="term" value="C:membrane"/>
    <property type="evidence" value="ECO:0007669"/>
    <property type="project" value="UniProtKB-SubCell"/>
</dbReference>
<dbReference type="GO" id="GO:0006892">
    <property type="term" value="P:post-Golgi vesicle-mediated transport"/>
    <property type="evidence" value="ECO:0007669"/>
    <property type="project" value="TreeGrafter"/>
</dbReference>
<evidence type="ECO:0000256" key="2">
    <source>
        <dbReference type="ARBA" id="ARBA00022737"/>
    </source>
</evidence>
<sequence length="873" mass="94346">MRLATVARVALLLVVTVAGRVTAECPATTFDILAPAATMNTVPDQVEWLVTPTKARVFAKTEGGSVYKSNNAGASWINVTPTLLGTSDSGIGASSAASKNVLQILHQEGSEFMIFQGYGNENWATKDMGDTWIQPCGLPGASPDACFTSPLTGHEGAALSSLFKMHPTLPMHVLAMTMRAACRLQDMATDTACGQDLMYSADFGQSWTNLTQVSDDRVAGFVDFDWAPPIDGEMDDGKPGILATIYESTAAMADGRAKSWDYNVHFVYSTDLFGTAYNRLLRCGNAFEVLNGDVYVAQLRDCEAFHSNPTSATAKEFPGTDIALQISTDTGKSFKQACFPVALSQRGYTIFDFHTALGGPDFISVDHDEEDKAEASAPMGNIYSSDDTLQLFSLNMRRNVRYGGNAVDFANVEGVDGVYVANQISDGGFADPSFIAKTKTIEDFVRTRITYNGGGAWQTLKPPVVDNAGAPIVCHAGNTCDLHLHGASHWQRGTWETRLGSVYSQESAPGVILATGNVGEFLSYDAQSVNTYLSRDAGVTWEEILKGPHIYEFGNHGGLIVAAKMASLGPTNKVYFTRDEGLCWEGPITLARPLSVHNIRVDPGGTGDVFIIHGTDSQSTDGDPDGVVYTLDFTRLNEKNPATQAVKAWVYPVCDPAKDYELWTPTPPGPPGACILGRNYTMQRRRRDSRCLNKADFERTETKETVCECNKDFDTECQFGSERRVDFGKCDLMTNTDLTTCPALLGKDLPKSNMRIIAGSKCLDSTGALGKDTFKIGDDKGGKGGGNGSDEKKSSGVGRGFLIFFLVFLSLGGLGAGGFLAYNKYDLQRFVPPQVKSVAQTLKDKVEEMTGRKRYTTPAGYFEPLGDFGGEDI</sequence>
<proteinExistence type="predicted"/>
<dbReference type="PANTHER" id="PTHR12106">
    <property type="entry name" value="SORTILIN RELATED"/>
    <property type="match status" value="1"/>
</dbReference>
<dbReference type="InterPro" id="IPR006581">
    <property type="entry name" value="VPS10"/>
</dbReference>
<evidence type="ECO:0000256" key="4">
    <source>
        <dbReference type="ARBA" id="ARBA00023180"/>
    </source>
</evidence>
<dbReference type="InterPro" id="IPR015943">
    <property type="entry name" value="WD40/YVTN_repeat-like_dom_sf"/>
</dbReference>
<evidence type="ECO:0000256" key="3">
    <source>
        <dbReference type="ARBA" id="ARBA00023136"/>
    </source>
</evidence>
<keyword evidence="5" id="KW-1133">Transmembrane helix</keyword>
<keyword evidence="2" id="KW-0677">Repeat</keyword>
<evidence type="ECO:0000256" key="6">
    <source>
        <dbReference type="SAM" id="SignalP"/>
    </source>
</evidence>
<keyword evidence="6" id="KW-0732">Signal</keyword>
<dbReference type="InterPro" id="IPR050310">
    <property type="entry name" value="VPS10-sortilin"/>
</dbReference>
<dbReference type="AlphaFoldDB" id="A0A7S0SHN4"/>
<dbReference type="Gene3D" id="2.10.70.80">
    <property type="match status" value="1"/>
</dbReference>
<dbReference type="EMBL" id="HBFC01015366">
    <property type="protein sequence ID" value="CAD8706336.1"/>
    <property type="molecule type" value="Transcribed_RNA"/>
</dbReference>
<comment type="subcellular location">
    <subcellularLocation>
        <location evidence="1">Membrane</location>
    </subcellularLocation>
</comment>
<gene>
    <name evidence="8" type="ORF">MANT1106_LOCUS9019</name>
</gene>
<reference evidence="8" key="1">
    <citation type="submission" date="2021-01" db="EMBL/GenBank/DDBJ databases">
        <authorList>
            <person name="Corre E."/>
            <person name="Pelletier E."/>
            <person name="Niang G."/>
            <person name="Scheremetjew M."/>
            <person name="Finn R."/>
            <person name="Kale V."/>
            <person name="Holt S."/>
            <person name="Cochrane G."/>
            <person name="Meng A."/>
            <person name="Brown T."/>
            <person name="Cohen L."/>
        </authorList>
    </citation>
    <scope>NUCLEOTIDE SEQUENCE</scope>
    <source>
        <strain evidence="8">SL-175</strain>
    </source>
</reference>
<feature type="chain" id="PRO_5031194107" description="VPS10 domain-containing protein" evidence="6">
    <location>
        <begin position="24"/>
        <end position="873"/>
    </location>
</feature>
<protein>
    <recommendedName>
        <fullName evidence="7">VPS10 domain-containing protein</fullName>
    </recommendedName>
</protein>
<dbReference type="Pfam" id="PF15902">
    <property type="entry name" value="Sortilin-Vps10"/>
    <property type="match status" value="1"/>
</dbReference>
<dbReference type="InterPro" id="IPR031777">
    <property type="entry name" value="Sortilin_C"/>
</dbReference>
<evidence type="ECO:0000313" key="8">
    <source>
        <dbReference type="EMBL" id="CAD8706336.1"/>
    </source>
</evidence>
<evidence type="ECO:0000256" key="5">
    <source>
        <dbReference type="SAM" id="Phobius"/>
    </source>
</evidence>
<evidence type="ECO:0000259" key="7">
    <source>
        <dbReference type="SMART" id="SM00602"/>
    </source>
</evidence>
<evidence type="ECO:0000256" key="1">
    <source>
        <dbReference type="ARBA" id="ARBA00004370"/>
    </source>
</evidence>
<dbReference type="PANTHER" id="PTHR12106:SF27">
    <property type="entry name" value="SORTILIN-RELATED RECEPTOR"/>
    <property type="match status" value="1"/>
</dbReference>
<accession>A0A7S0SHN4</accession>
<name>A0A7S0SHN4_9CHLO</name>
<dbReference type="Pfam" id="PF15901">
    <property type="entry name" value="Sortilin_C"/>
    <property type="match status" value="1"/>
</dbReference>
<organism evidence="8">
    <name type="scientific">Mantoniella antarctica</name>
    <dbReference type="NCBI Taxonomy" id="81844"/>
    <lineage>
        <taxon>Eukaryota</taxon>
        <taxon>Viridiplantae</taxon>
        <taxon>Chlorophyta</taxon>
        <taxon>Mamiellophyceae</taxon>
        <taxon>Mamiellales</taxon>
        <taxon>Mamiellaceae</taxon>
        <taxon>Mantoniella</taxon>
    </lineage>
</organism>
<dbReference type="SMART" id="SM00602">
    <property type="entry name" value="VPS10"/>
    <property type="match status" value="1"/>
</dbReference>
<dbReference type="InterPro" id="IPR031778">
    <property type="entry name" value="Sortilin_N"/>
</dbReference>
<keyword evidence="4" id="KW-0325">Glycoprotein</keyword>
<keyword evidence="5" id="KW-0812">Transmembrane</keyword>
<dbReference type="Gene3D" id="2.130.10.10">
    <property type="entry name" value="YVTN repeat-like/Quinoprotein amine dehydrogenase"/>
    <property type="match status" value="1"/>
</dbReference>
<feature type="domain" description="VPS10" evidence="7">
    <location>
        <begin position="55"/>
        <end position="777"/>
    </location>
</feature>